<evidence type="ECO:0000259" key="7">
    <source>
        <dbReference type="PROSITE" id="PS51039"/>
    </source>
</evidence>
<dbReference type="PANTHER" id="PTHR14677:SF20">
    <property type="entry name" value="ZINC FINGER AN1-TYPE CONTAINING 2A-RELATED"/>
    <property type="match status" value="1"/>
</dbReference>
<dbReference type="PROSITE" id="PS51039">
    <property type="entry name" value="ZF_AN1"/>
    <property type="match status" value="2"/>
</dbReference>
<dbReference type="OrthoDB" id="431929at2759"/>
<dbReference type="SUPFAM" id="SSF118310">
    <property type="entry name" value="AN1-like Zinc finger"/>
    <property type="match status" value="2"/>
</dbReference>
<gene>
    <name evidence="8" type="ORF">EW145_g2659</name>
</gene>
<keyword evidence="1" id="KW-0479">Metal-binding</keyword>
<evidence type="ECO:0000256" key="5">
    <source>
        <dbReference type="PROSITE-ProRule" id="PRU00449"/>
    </source>
</evidence>
<evidence type="ECO:0000256" key="3">
    <source>
        <dbReference type="ARBA" id="ARBA00022771"/>
    </source>
</evidence>
<feature type="compositionally biased region" description="Polar residues" evidence="6">
    <location>
        <begin position="267"/>
        <end position="287"/>
    </location>
</feature>
<dbReference type="Gene3D" id="4.10.1110.10">
    <property type="entry name" value="AN1-like Zinc finger"/>
    <property type="match status" value="2"/>
</dbReference>
<dbReference type="Pfam" id="PF01428">
    <property type="entry name" value="zf-AN1"/>
    <property type="match status" value="2"/>
</dbReference>
<dbReference type="Proteomes" id="UP000308199">
    <property type="component" value="Unassembled WGS sequence"/>
</dbReference>
<organism evidence="8 9">
    <name type="scientific">Phellinidium pouzarii</name>
    <dbReference type="NCBI Taxonomy" id="167371"/>
    <lineage>
        <taxon>Eukaryota</taxon>
        <taxon>Fungi</taxon>
        <taxon>Dikarya</taxon>
        <taxon>Basidiomycota</taxon>
        <taxon>Agaricomycotina</taxon>
        <taxon>Agaricomycetes</taxon>
        <taxon>Hymenochaetales</taxon>
        <taxon>Hymenochaetaceae</taxon>
        <taxon>Phellinidium</taxon>
    </lineage>
</organism>
<feature type="region of interest" description="Disordered" evidence="6">
    <location>
        <begin position="255"/>
        <end position="304"/>
    </location>
</feature>
<protein>
    <recommendedName>
        <fullName evidence="7">AN1-type domain-containing protein</fullName>
    </recommendedName>
</protein>
<reference evidence="8 9" key="1">
    <citation type="submission" date="2019-02" db="EMBL/GenBank/DDBJ databases">
        <title>Genome sequencing of the rare red list fungi Phellinidium pouzarii.</title>
        <authorList>
            <person name="Buettner E."/>
            <person name="Kellner H."/>
        </authorList>
    </citation>
    <scope>NUCLEOTIDE SEQUENCE [LARGE SCALE GENOMIC DNA]</scope>
    <source>
        <strain evidence="8 9">DSM 108285</strain>
    </source>
</reference>
<dbReference type="InterPro" id="IPR035896">
    <property type="entry name" value="AN1-like_Znf"/>
</dbReference>
<dbReference type="InterPro" id="IPR000058">
    <property type="entry name" value="Znf_AN1"/>
</dbReference>
<accession>A0A4S4LA66</accession>
<evidence type="ECO:0000313" key="8">
    <source>
        <dbReference type="EMBL" id="THH08504.1"/>
    </source>
</evidence>
<dbReference type="EMBL" id="SGPK01000097">
    <property type="protein sequence ID" value="THH08504.1"/>
    <property type="molecule type" value="Genomic_DNA"/>
</dbReference>
<dbReference type="InterPro" id="IPR057357">
    <property type="entry name" value="Znf-C2H2_ZFAND2A/B"/>
</dbReference>
<feature type="domain" description="AN1-type" evidence="7">
    <location>
        <begin position="25"/>
        <end position="73"/>
    </location>
</feature>
<dbReference type="GO" id="GO:0005737">
    <property type="term" value="C:cytoplasm"/>
    <property type="evidence" value="ECO:0007669"/>
    <property type="project" value="TreeGrafter"/>
</dbReference>
<comment type="caution">
    <text evidence="8">The sequence shown here is derived from an EMBL/GenBank/DDBJ whole genome shotgun (WGS) entry which is preliminary data.</text>
</comment>
<dbReference type="AlphaFoldDB" id="A0A4S4LA66"/>
<keyword evidence="9" id="KW-1185">Reference proteome</keyword>
<keyword evidence="2" id="KW-0677">Repeat</keyword>
<dbReference type="SMART" id="SM00154">
    <property type="entry name" value="ZnF_AN1"/>
    <property type="match status" value="2"/>
</dbReference>
<evidence type="ECO:0000256" key="2">
    <source>
        <dbReference type="ARBA" id="ARBA00022737"/>
    </source>
</evidence>
<evidence type="ECO:0000256" key="6">
    <source>
        <dbReference type="SAM" id="MobiDB-lite"/>
    </source>
</evidence>
<feature type="domain" description="AN1-type" evidence="7">
    <location>
        <begin position="117"/>
        <end position="165"/>
    </location>
</feature>
<dbReference type="Pfam" id="PF25403">
    <property type="entry name" value="zf-C2H2_ZFAND2"/>
    <property type="match status" value="1"/>
</dbReference>
<proteinExistence type="predicted"/>
<evidence type="ECO:0000313" key="9">
    <source>
        <dbReference type="Proteomes" id="UP000308199"/>
    </source>
</evidence>
<dbReference type="GO" id="GO:0008270">
    <property type="term" value="F:zinc ion binding"/>
    <property type="evidence" value="ECO:0007669"/>
    <property type="project" value="UniProtKB-KW"/>
</dbReference>
<keyword evidence="3 5" id="KW-0863">Zinc-finger</keyword>
<evidence type="ECO:0000256" key="1">
    <source>
        <dbReference type="ARBA" id="ARBA00022723"/>
    </source>
</evidence>
<name>A0A4S4LA66_9AGAM</name>
<keyword evidence="4" id="KW-0862">Zinc</keyword>
<evidence type="ECO:0000256" key="4">
    <source>
        <dbReference type="ARBA" id="ARBA00022833"/>
    </source>
</evidence>
<dbReference type="PANTHER" id="PTHR14677">
    <property type="entry name" value="ARSENITE INDUCUBLE RNA ASSOCIATED PROTEIN AIP-1-RELATED"/>
    <property type="match status" value="1"/>
</dbReference>
<sequence>MANIPNRSRAAFAIPHQRDGDQDILSIGRQCAARSCGLVDFLPITCAHCSEPFCMEHQLPQSHDCKKWDPSVADRRALECPLCSTPIAVPLGEDPNIRMSQHFDNDCVIITGKDAKKSSTPICSRPRCEKRLWQPIECVKCHNKFCAAHRYPEMHSCTSVSEPATASTHQANPFSNLSSQASAKSTAAMAAFKRSLASSNSSTPRSVPRRASAVVVSSNISTGALSASASTPVSAGADKMKSVFSSKDRCVSPFPAHTREFSKRTSLELSSSPSPHATSLTPQSDATVDTDKPRSPTAATSTRCAPNDFTFDTLPIVPRPLFGTA</sequence>
<feature type="compositionally biased region" description="Basic and acidic residues" evidence="6">
    <location>
        <begin position="257"/>
        <end position="266"/>
    </location>
</feature>